<keyword evidence="1" id="KW-1133">Transmembrane helix</keyword>
<dbReference type="Pfam" id="PF01553">
    <property type="entry name" value="Acyltransferase"/>
    <property type="match status" value="1"/>
</dbReference>
<dbReference type="RefSeq" id="WP_224122572.1">
    <property type="nucleotide sequence ID" value="NZ_JAIQZJ010000003.1"/>
</dbReference>
<protein>
    <submittedName>
        <fullName evidence="3">1-acyl-sn-glycerol-3-phosphate acyltransferase</fullName>
    </submittedName>
</protein>
<accession>A0ABS7UC41</accession>
<dbReference type="InterPro" id="IPR002123">
    <property type="entry name" value="Plipid/glycerol_acylTrfase"/>
</dbReference>
<keyword evidence="1" id="KW-0472">Membrane</keyword>
<keyword evidence="4" id="KW-1185">Reference proteome</keyword>
<keyword evidence="1" id="KW-0812">Transmembrane</keyword>
<proteinExistence type="predicted"/>
<feature type="transmembrane region" description="Helical" evidence="1">
    <location>
        <begin position="12"/>
        <end position="36"/>
    </location>
</feature>
<comment type="caution">
    <text evidence="3">The sequence shown here is derived from an EMBL/GenBank/DDBJ whole genome shotgun (WGS) entry which is preliminary data.</text>
</comment>
<keyword evidence="3" id="KW-0808">Transferase</keyword>
<name>A0ABS7UC41_9ACTN</name>
<dbReference type="SUPFAM" id="SSF69593">
    <property type="entry name" value="Glycerol-3-phosphate (1)-acyltransferase"/>
    <property type="match status" value="1"/>
</dbReference>
<dbReference type="Proteomes" id="UP000780875">
    <property type="component" value="Unassembled WGS sequence"/>
</dbReference>
<organism evidence="3 4">
    <name type="scientific">Nocardioides mangrovi</name>
    <dbReference type="NCBI Taxonomy" id="2874580"/>
    <lineage>
        <taxon>Bacteria</taxon>
        <taxon>Bacillati</taxon>
        <taxon>Actinomycetota</taxon>
        <taxon>Actinomycetes</taxon>
        <taxon>Propionibacteriales</taxon>
        <taxon>Nocardioidaceae</taxon>
        <taxon>Nocardioides</taxon>
    </lineage>
</organism>
<dbReference type="EMBL" id="JAIQZJ010000003">
    <property type="protein sequence ID" value="MBZ5738207.1"/>
    <property type="molecule type" value="Genomic_DNA"/>
</dbReference>
<reference evidence="3 4" key="1">
    <citation type="submission" date="2021-09" db="EMBL/GenBank/DDBJ databases">
        <title>Whole genome sequence of Nocardioides sp. GBK3QG-3.</title>
        <authorList>
            <person name="Tuo L."/>
        </authorList>
    </citation>
    <scope>NUCLEOTIDE SEQUENCE [LARGE SCALE GENOMIC DNA]</scope>
    <source>
        <strain evidence="3 4">GBK3QG-3</strain>
    </source>
</reference>
<keyword evidence="3" id="KW-0012">Acyltransferase</keyword>
<dbReference type="GO" id="GO:0016746">
    <property type="term" value="F:acyltransferase activity"/>
    <property type="evidence" value="ECO:0007669"/>
    <property type="project" value="UniProtKB-KW"/>
</dbReference>
<evidence type="ECO:0000313" key="3">
    <source>
        <dbReference type="EMBL" id="MBZ5738207.1"/>
    </source>
</evidence>
<feature type="transmembrane region" description="Helical" evidence="1">
    <location>
        <begin position="48"/>
        <end position="71"/>
    </location>
</feature>
<sequence>MIRLLRRLVMASVVVALAALLWVTLPLWLIAAFALSPILPGRLRPLRIMWVAIVYLTCEALLLVVMLGLWLSSGFGRRLRTPYFEGIHYDLVQGTMWVFFREARRVLRLEIATEGPAPDAHPGRPILVCCRHAGPGDSFVLIHTLMAWYDREPRVVLKDTLAWDPAIDVLLHRIPARFITPNPGEGGRLEQQIAELATGLDENDAFVIFPEGGNFTEKRRQRAIDRLHRLGMDRMAARAERMIHVLAPRPGGFLAALDAAPDADVVLVAHTGLDHLVGVADIWRELPMDKRIIMRWWQVPRAEIPDGREERIDWLFGWWERIDGWVEENRADPAPGT</sequence>
<feature type="domain" description="Phospholipid/glycerol acyltransferase" evidence="2">
    <location>
        <begin position="126"/>
        <end position="273"/>
    </location>
</feature>
<dbReference type="SMART" id="SM00563">
    <property type="entry name" value="PlsC"/>
    <property type="match status" value="1"/>
</dbReference>
<evidence type="ECO:0000259" key="2">
    <source>
        <dbReference type="SMART" id="SM00563"/>
    </source>
</evidence>
<gene>
    <name evidence="3" type="ORF">K8U61_08535</name>
</gene>
<evidence type="ECO:0000256" key="1">
    <source>
        <dbReference type="SAM" id="Phobius"/>
    </source>
</evidence>
<evidence type="ECO:0000313" key="4">
    <source>
        <dbReference type="Proteomes" id="UP000780875"/>
    </source>
</evidence>